<dbReference type="InterPro" id="IPR006311">
    <property type="entry name" value="TAT_signal"/>
</dbReference>
<evidence type="ECO:0000256" key="4">
    <source>
        <dbReference type="ARBA" id="ARBA00022825"/>
    </source>
</evidence>
<evidence type="ECO:0000256" key="1">
    <source>
        <dbReference type="ARBA" id="ARBA00005228"/>
    </source>
</evidence>
<dbReference type="EC" id="3.4.21.83" evidence="7"/>
<dbReference type="PROSITE" id="PS51318">
    <property type="entry name" value="TAT"/>
    <property type="match status" value="1"/>
</dbReference>
<dbReference type="InterPro" id="IPR051543">
    <property type="entry name" value="Serine_Peptidase_S9A"/>
</dbReference>
<dbReference type="PANTHER" id="PTHR11757:SF19">
    <property type="entry name" value="PROLYL ENDOPEPTIDASE-LIKE"/>
    <property type="match status" value="1"/>
</dbReference>
<dbReference type="SUPFAM" id="SSF50993">
    <property type="entry name" value="Peptidase/esterase 'gauge' domain"/>
    <property type="match status" value="1"/>
</dbReference>
<dbReference type="SUPFAM" id="SSF53474">
    <property type="entry name" value="alpha/beta-Hydrolases"/>
    <property type="match status" value="1"/>
</dbReference>
<dbReference type="PRINTS" id="PR00862">
    <property type="entry name" value="PROLIGOPTASE"/>
</dbReference>
<protein>
    <submittedName>
        <fullName evidence="7">Protease II</fullName>
        <ecNumber evidence="7">3.4.21.83</ecNumber>
    </submittedName>
</protein>
<dbReference type="InterPro" id="IPR002470">
    <property type="entry name" value="Peptidase_S9A"/>
</dbReference>
<evidence type="ECO:0000259" key="5">
    <source>
        <dbReference type="Pfam" id="PF00326"/>
    </source>
</evidence>
<dbReference type="Pfam" id="PF02897">
    <property type="entry name" value="Peptidase_S9_N"/>
    <property type="match status" value="1"/>
</dbReference>
<organism evidence="7">
    <name type="scientific">uncultured Thermomicrobiales bacterium</name>
    <dbReference type="NCBI Taxonomy" id="1645740"/>
    <lineage>
        <taxon>Bacteria</taxon>
        <taxon>Pseudomonadati</taxon>
        <taxon>Thermomicrobiota</taxon>
        <taxon>Thermomicrobia</taxon>
        <taxon>Thermomicrobiales</taxon>
        <taxon>environmental samples</taxon>
    </lineage>
</organism>
<keyword evidence="3 7" id="KW-0378">Hydrolase</keyword>
<accession>A0A6J4UGN3</accession>
<dbReference type="InterPro" id="IPR029058">
    <property type="entry name" value="AB_hydrolase_fold"/>
</dbReference>
<dbReference type="Gene3D" id="2.130.10.120">
    <property type="entry name" value="Prolyl oligopeptidase, N-terminal domain"/>
    <property type="match status" value="1"/>
</dbReference>
<dbReference type="GO" id="GO:0004252">
    <property type="term" value="F:serine-type endopeptidase activity"/>
    <property type="evidence" value="ECO:0007669"/>
    <property type="project" value="UniProtKB-EC"/>
</dbReference>
<dbReference type="Pfam" id="PF00326">
    <property type="entry name" value="Peptidase_S9"/>
    <property type="match status" value="1"/>
</dbReference>
<dbReference type="AlphaFoldDB" id="A0A6J4UGN3"/>
<reference evidence="7" key="1">
    <citation type="submission" date="2020-02" db="EMBL/GenBank/DDBJ databases">
        <authorList>
            <person name="Meier V. D."/>
        </authorList>
    </citation>
    <scope>NUCLEOTIDE SEQUENCE</scope>
    <source>
        <strain evidence="7">AVDCRST_MAG59</strain>
    </source>
</reference>
<keyword evidence="4" id="KW-0720">Serine protease</keyword>
<feature type="domain" description="Peptidase S9 prolyl oligopeptidase catalytic" evidence="5">
    <location>
        <begin position="516"/>
        <end position="730"/>
    </location>
</feature>
<proteinExistence type="inferred from homology"/>
<name>A0A6J4UGN3_9BACT</name>
<evidence type="ECO:0000313" key="7">
    <source>
        <dbReference type="EMBL" id="CAA9547498.1"/>
    </source>
</evidence>
<dbReference type="EMBL" id="CADCWF010000089">
    <property type="protein sequence ID" value="CAA9547498.1"/>
    <property type="molecule type" value="Genomic_DNA"/>
</dbReference>
<keyword evidence="2 7" id="KW-0645">Protease</keyword>
<dbReference type="InterPro" id="IPR023302">
    <property type="entry name" value="Pept_S9A_N"/>
</dbReference>
<comment type="similarity">
    <text evidence="1">Belongs to the peptidase S9A family.</text>
</comment>
<dbReference type="InterPro" id="IPR001375">
    <property type="entry name" value="Peptidase_S9_cat"/>
</dbReference>
<evidence type="ECO:0000256" key="2">
    <source>
        <dbReference type="ARBA" id="ARBA00022670"/>
    </source>
</evidence>
<dbReference type="GO" id="GO:0006508">
    <property type="term" value="P:proteolysis"/>
    <property type="evidence" value="ECO:0007669"/>
    <property type="project" value="UniProtKB-KW"/>
</dbReference>
<dbReference type="PANTHER" id="PTHR11757">
    <property type="entry name" value="PROTEASE FAMILY S9A OLIGOPEPTIDASE"/>
    <property type="match status" value="1"/>
</dbReference>
<sequence>MATEPTAVDAFLDDILHGKLSRRQVARRAAALGIALPALAAMLRGSAARQEFATAPTPPDAPRRPAIFALPGGIDVDPYRWLENPDDPEVIAYLEAENAYTEAVMAPTEVLQKELYQELTGRIQQTDAGVPTPWRGYLYYIRSEEGKDYDIICRRRDAPDAPEEVLVDLNAIAGEYLDLGSWRPSPDNRYLAYSLDETGSELFTLFVKDLDTGETVDQVSLVWDFQWANDNRTLFYAKQDPEAVWPYWHHRHELGTDPATDPLLFEERNREFELETAISKDRAYVFLYTESVDTNEVRYVPADDPTAEPKLFRPRRQGVRDFLEHHGDEFLIRTDEEAPNYKLMAAPVGDPAPANWREVIPHRDDAVLGVVAVFERHLALFGRDQGFSQVWVHDLATGETTPIPFDEAVYVVAAGSNWEFATTKLRLRFSSPVTPNTDLEIDLATGERTTLKQQAILGGHDPGRYVSERVFATAPDGTEVPISVVYLREAPAGLPAGPPPLRLDAYGSYGNVTDPWFSTLRLTLIDRGVTFAQAHVRGGGEFGRRWWDKGRLFDKWNTFTDFIACAEHLVAEGYTTPDRLIARGGSAGGLLMGVVATQRPDLFKVVNADVPSVEVIGHLTRSTNGRYQWPELGDPHDPAALEYMRSYSPYETVRPQAYPAMLVTAGLQDRRVDYWSPAKWVAKLRDVETGDNPLLLRTDMGSGHFGATGFENSNREVAFLYAFYLTALGMEGGQLATIPARKATASSPARATASRSTSRLAVDTVDLL</sequence>
<evidence type="ECO:0000259" key="6">
    <source>
        <dbReference type="Pfam" id="PF02897"/>
    </source>
</evidence>
<dbReference type="Gene3D" id="3.40.50.1820">
    <property type="entry name" value="alpha/beta hydrolase"/>
    <property type="match status" value="1"/>
</dbReference>
<evidence type="ECO:0000256" key="3">
    <source>
        <dbReference type="ARBA" id="ARBA00022801"/>
    </source>
</evidence>
<gene>
    <name evidence="7" type="ORF">AVDCRST_MAG59-1455</name>
</gene>
<feature type="domain" description="Peptidase S9A N-terminal" evidence="6">
    <location>
        <begin position="59"/>
        <end position="454"/>
    </location>
</feature>